<dbReference type="OrthoDB" id="5235678at2759"/>
<protein>
    <submittedName>
        <fullName evidence="1">Uncharacterized protein</fullName>
    </submittedName>
</protein>
<dbReference type="AlphaFoldDB" id="A0A6A6WQ53"/>
<dbReference type="EMBL" id="MU002567">
    <property type="protein sequence ID" value="KAF2786044.1"/>
    <property type="molecule type" value="Genomic_DNA"/>
</dbReference>
<dbReference type="Proteomes" id="UP000799757">
    <property type="component" value="Unassembled WGS sequence"/>
</dbReference>
<keyword evidence="2" id="KW-1185">Reference proteome</keyword>
<proteinExistence type="predicted"/>
<accession>A0A6A6WQ53</accession>
<evidence type="ECO:0000313" key="2">
    <source>
        <dbReference type="Proteomes" id="UP000799757"/>
    </source>
</evidence>
<organism evidence="1 2">
    <name type="scientific">Melanomma pulvis-pyrius CBS 109.77</name>
    <dbReference type="NCBI Taxonomy" id="1314802"/>
    <lineage>
        <taxon>Eukaryota</taxon>
        <taxon>Fungi</taxon>
        <taxon>Dikarya</taxon>
        <taxon>Ascomycota</taxon>
        <taxon>Pezizomycotina</taxon>
        <taxon>Dothideomycetes</taxon>
        <taxon>Pleosporomycetidae</taxon>
        <taxon>Pleosporales</taxon>
        <taxon>Melanommataceae</taxon>
        <taxon>Melanomma</taxon>
    </lineage>
</organism>
<evidence type="ECO:0000313" key="1">
    <source>
        <dbReference type="EMBL" id="KAF2786044.1"/>
    </source>
</evidence>
<name>A0A6A6WQ53_9PLEO</name>
<gene>
    <name evidence="1" type="ORF">K505DRAFT_368562</name>
</gene>
<sequence length="86" mass="9704">MSTRYVSSQLIKNVQPSGSPSAQLKNTFSEVVEQNMSSFSARTAKVAMKESEHQSNVDNRMHYTAYELDSNGNVIQTRHIVQQVQK</sequence>
<reference evidence="1" key="1">
    <citation type="journal article" date="2020" name="Stud. Mycol.">
        <title>101 Dothideomycetes genomes: a test case for predicting lifestyles and emergence of pathogens.</title>
        <authorList>
            <person name="Haridas S."/>
            <person name="Albert R."/>
            <person name="Binder M."/>
            <person name="Bloem J."/>
            <person name="Labutti K."/>
            <person name="Salamov A."/>
            <person name="Andreopoulos B."/>
            <person name="Baker S."/>
            <person name="Barry K."/>
            <person name="Bills G."/>
            <person name="Bluhm B."/>
            <person name="Cannon C."/>
            <person name="Castanera R."/>
            <person name="Culley D."/>
            <person name="Daum C."/>
            <person name="Ezra D."/>
            <person name="Gonzalez J."/>
            <person name="Henrissat B."/>
            <person name="Kuo A."/>
            <person name="Liang C."/>
            <person name="Lipzen A."/>
            <person name="Lutzoni F."/>
            <person name="Magnuson J."/>
            <person name="Mondo S."/>
            <person name="Nolan M."/>
            <person name="Ohm R."/>
            <person name="Pangilinan J."/>
            <person name="Park H.-J."/>
            <person name="Ramirez L."/>
            <person name="Alfaro M."/>
            <person name="Sun H."/>
            <person name="Tritt A."/>
            <person name="Yoshinaga Y."/>
            <person name="Zwiers L.-H."/>
            <person name="Turgeon B."/>
            <person name="Goodwin S."/>
            <person name="Spatafora J."/>
            <person name="Crous P."/>
            <person name="Grigoriev I."/>
        </authorList>
    </citation>
    <scope>NUCLEOTIDE SEQUENCE</scope>
    <source>
        <strain evidence="1">CBS 109.77</strain>
    </source>
</reference>